<evidence type="ECO:0000313" key="1">
    <source>
        <dbReference type="EMBL" id="KAJ8632856.1"/>
    </source>
</evidence>
<organism evidence="1 2">
    <name type="scientific">Persea americana</name>
    <name type="common">Avocado</name>
    <dbReference type="NCBI Taxonomy" id="3435"/>
    <lineage>
        <taxon>Eukaryota</taxon>
        <taxon>Viridiplantae</taxon>
        <taxon>Streptophyta</taxon>
        <taxon>Embryophyta</taxon>
        <taxon>Tracheophyta</taxon>
        <taxon>Spermatophyta</taxon>
        <taxon>Magnoliopsida</taxon>
        <taxon>Magnoliidae</taxon>
        <taxon>Laurales</taxon>
        <taxon>Lauraceae</taxon>
        <taxon>Persea</taxon>
    </lineage>
</organism>
<proteinExistence type="predicted"/>
<dbReference type="Proteomes" id="UP001234297">
    <property type="component" value="Chromosome 8"/>
</dbReference>
<name>A0ACC2LI02_PERAE</name>
<evidence type="ECO:0000313" key="2">
    <source>
        <dbReference type="Proteomes" id="UP001234297"/>
    </source>
</evidence>
<comment type="caution">
    <text evidence="1">The sequence shown here is derived from an EMBL/GenBank/DDBJ whole genome shotgun (WGS) entry which is preliminary data.</text>
</comment>
<gene>
    <name evidence="1" type="ORF">MRB53_026192</name>
</gene>
<protein>
    <submittedName>
        <fullName evidence="1">Uncharacterized protein</fullName>
    </submittedName>
</protein>
<accession>A0ACC2LI02</accession>
<sequence>MVQALQNPSRRQFSLEDEYDDVDKEYRPSGPSEEELNSSDEEGLEDEFVHMALGRCRQCSAEISAGQLDLSSPTTMGSIVASSSQCVRGRVVGHESKKRVRILGSRIFVPLGAQSGAFEGANASTFAIELGSHIRRLVPLHKKTWGAIDDGCKEAIFVAAAIIK</sequence>
<dbReference type="EMBL" id="CM056816">
    <property type="protein sequence ID" value="KAJ8632856.1"/>
    <property type="molecule type" value="Genomic_DNA"/>
</dbReference>
<keyword evidence="2" id="KW-1185">Reference proteome</keyword>
<reference evidence="1 2" key="1">
    <citation type="journal article" date="2022" name="Hortic Res">
        <title>A haplotype resolved chromosomal level avocado genome allows analysis of novel avocado genes.</title>
        <authorList>
            <person name="Nath O."/>
            <person name="Fletcher S.J."/>
            <person name="Hayward A."/>
            <person name="Shaw L.M."/>
            <person name="Masouleh A.K."/>
            <person name="Furtado A."/>
            <person name="Henry R.J."/>
            <person name="Mitter N."/>
        </authorList>
    </citation>
    <scope>NUCLEOTIDE SEQUENCE [LARGE SCALE GENOMIC DNA]</scope>
    <source>
        <strain evidence="2">cv. Hass</strain>
    </source>
</reference>